<evidence type="ECO:0000313" key="2">
    <source>
        <dbReference type="EMBL" id="KIM80361.1"/>
    </source>
</evidence>
<evidence type="ECO:0000313" key="3">
    <source>
        <dbReference type="Proteomes" id="UP000054166"/>
    </source>
</evidence>
<dbReference type="STRING" id="765440.A0A0C3FLI1"/>
<feature type="region of interest" description="Disordered" evidence="1">
    <location>
        <begin position="415"/>
        <end position="442"/>
    </location>
</feature>
<reference evidence="2 3" key="1">
    <citation type="submission" date="2014-04" db="EMBL/GenBank/DDBJ databases">
        <authorList>
            <consortium name="DOE Joint Genome Institute"/>
            <person name="Kuo A."/>
            <person name="Tarkka M."/>
            <person name="Buscot F."/>
            <person name="Kohler A."/>
            <person name="Nagy L.G."/>
            <person name="Floudas D."/>
            <person name="Copeland A."/>
            <person name="Barry K.W."/>
            <person name="Cichocki N."/>
            <person name="Veneault-Fourrey C."/>
            <person name="LaButti K."/>
            <person name="Lindquist E.A."/>
            <person name="Lipzen A."/>
            <person name="Lundell T."/>
            <person name="Morin E."/>
            <person name="Murat C."/>
            <person name="Sun H."/>
            <person name="Tunlid A."/>
            <person name="Henrissat B."/>
            <person name="Grigoriev I.V."/>
            <person name="Hibbett D.S."/>
            <person name="Martin F."/>
            <person name="Nordberg H.P."/>
            <person name="Cantor M.N."/>
            <person name="Hua S.X."/>
        </authorList>
    </citation>
    <scope>NUCLEOTIDE SEQUENCE [LARGE SCALE GENOMIC DNA]</scope>
    <source>
        <strain evidence="2 3">F 1598</strain>
    </source>
</reference>
<proteinExistence type="predicted"/>
<dbReference type="PANTHER" id="PTHR31912:SF34">
    <property type="entry name" value="NOTOCHORD-RELATED PROTEIN"/>
    <property type="match status" value="1"/>
</dbReference>
<dbReference type="HOGENOM" id="CLU_004591_2_0_1"/>
<dbReference type="Proteomes" id="UP000054166">
    <property type="component" value="Unassembled WGS sequence"/>
</dbReference>
<feature type="compositionally biased region" description="Basic residues" evidence="1">
    <location>
        <begin position="1061"/>
        <end position="1070"/>
    </location>
</feature>
<evidence type="ECO:0000256" key="1">
    <source>
        <dbReference type="SAM" id="MobiDB-lite"/>
    </source>
</evidence>
<dbReference type="OrthoDB" id="2506088at2759"/>
<organism evidence="2 3">
    <name type="scientific">Piloderma croceum (strain F 1598)</name>
    <dbReference type="NCBI Taxonomy" id="765440"/>
    <lineage>
        <taxon>Eukaryota</taxon>
        <taxon>Fungi</taxon>
        <taxon>Dikarya</taxon>
        <taxon>Basidiomycota</taxon>
        <taxon>Agaricomycotina</taxon>
        <taxon>Agaricomycetes</taxon>
        <taxon>Agaricomycetidae</taxon>
        <taxon>Atheliales</taxon>
        <taxon>Atheliaceae</taxon>
        <taxon>Piloderma</taxon>
    </lineage>
</organism>
<gene>
    <name evidence="2" type="ORF">PILCRDRAFT_9560</name>
</gene>
<dbReference type="AlphaFoldDB" id="A0A0C3FLI1"/>
<dbReference type="PANTHER" id="PTHR31912">
    <property type="entry name" value="IP13529P"/>
    <property type="match status" value="1"/>
</dbReference>
<protein>
    <submittedName>
        <fullName evidence="2">Uncharacterized protein</fullName>
    </submittedName>
</protein>
<dbReference type="EMBL" id="KN833004">
    <property type="protein sequence ID" value="KIM80361.1"/>
    <property type="molecule type" value="Genomic_DNA"/>
</dbReference>
<reference evidence="3" key="2">
    <citation type="submission" date="2015-01" db="EMBL/GenBank/DDBJ databases">
        <title>Evolutionary Origins and Diversification of the Mycorrhizal Mutualists.</title>
        <authorList>
            <consortium name="DOE Joint Genome Institute"/>
            <consortium name="Mycorrhizal Genomics Consortium"/>
            <person name="Kohler A."/>
            <person name="Kuo A."/>
            <person name="Nagy L.G."/>
            <person name="Floudas D."/>
            <person name="Copeland A."/>
            <person name="Barry K.W."/>
            <person name="Cichocki N."/>
            <person name="Veneault-Fourrey C."/>
            <person name="LaButti K."/>
            <person name="Lindquist E.A."/>
            <person name="Lipzen A."/>
            <person name="Lundell T."/>
            <person name="Morin E."/>
            <person name="Murat C."/>
            <person name="Riley R."/>
            <person name="Ohm R."/>
            <person name="Sun H."/>
            <person name="Tunlid A."/>
            <person name="Henrissat B."/>
            <person name="Grigoriev I.V."/>
            <person name="Hibbett D.S."/>
            <person name="Martin F."/>
        </authorList>
    </citation>
    <scope>NUCLEOTIDE SEQUENCE [LARGE SCALE GENOMIC DNA]</scope>
    <source>
        <strain evidence="3">F 1598</strain>
    </source>
</reference>
<feature type="region of interest" description="Disordered" evidence="1">
    <location>
        <begin position="1024"/>
        <end position="1070"/>
    </location>
</feature>
<accession>A0A0C3FLI1</accession>
<name>A0A0C3FLI1_PILCF</name>
<sequence>MDDIIIPAGITPIFDNTSLEHECLRREVELLMMEAEQIDELGPDYRDDDATLTNIDDNLDPFRVFDQEAEEDGQQDHFTETLASGDFSPYPNKITMLLDIIDNLPRLRMSSSQFKIILWLLKECRVKDVPSFNSFRKLQTKLRDACGTHPTAHTSSIGNIFYVNDVRESVARDFANPEVVKHLVFYPEETHGPVSEVWQATRWKEFKPSERTPMYARGLKHFYIDEVCRLSDGQLVIPLAWIKRGGLLCADSHLITSTTKGGWRYIDGAIHSIPAHLFLNTYPEIAVEFNDVIPWSIDTSVPKMPNALRVLADGEELYVVMLPLWCDDISGNRSKQYNKHINIYMANSNLPGRLLQQEYFVHFVSTSPHATSPEQLSAVLDDIKATHSNPIHCFKADTHANVRVILRVPYLPADNPQQSEEASHMGGNANCKSRKSTKGGPHEITESNEGYHELYTCGPLRCAATTQAEINEQVQLAMRGYGKPVEKLQTAMGTKDKIAQHWIEILLERARQLKTSKPGISTDEIAAELAKWFKEQPGDKINPLLLLESLDPTQDTPVEILHTILLGIVKYLWHNLHTSWSEAQQNLFVIRLQSSDIDGLTVPPIRASYTMQYRNGLIGKHFKTLMQTMVFHVHDIVSPDQFTLIKAIGSLGALLWIPEIEDMNGYLSNLDILIGNVLDAFALIDPSKIIDKMKLQILPNLVEDIRRFGPAIWYSTEIFECYNAIFRLCSVLSNHQALSRDIANKFASMDSLKHMLSGGYWKSAGAWVCAGPKVRNVLHNDHFIQRHLGWVASSMPSVGYISPHAKAKFPPRSWDETKASSQVTTPISLGYRDTLQWRIRAYVVTQSGDKCVLGSWVFVQQSQQTIGIGRIFEILVPENLPSNDGMVTVEMFELGDMLHPDFDMPVLKKTSEGSRFCTVNSKAIQFKFSAQHDCQMGQCHPSALRPQMQERQETTRTISLIAHEDDDHFIMNLHALHNATLLQNILPRHLTAPKPLYADRKARHCEIATSLRITQAAKRSLTAAKSKATRDANKAKKQNRLATVVEELEPEPGPVDEVHHGTKKRQRHGH</sequence>
<dbReference type="InParanoid" id="A0A0C3FLI1"/>
<keyword evidence="3" id="KW-1185">Reference proteome</keyword>